<dbReference type="AlphaFoldDB" id="A0A7K0K4X3"/>
<dbReference type="RefSeq" id="WP_154546303.1">
    <property type="nucleotide sequence ID" value="NZ_JAQYQY010000009.1"/>
</dbReference>
<comment type="caution">
    <text evidence="2">The sequence shown here is derived from an EMBL/GenBank/DDBJ whole genome shotgun (WGS) entry which is preliminary data.</text>
</comment>
<feature type="transmembrane region" description="Helical" evidence="1">
    <location>
        <begin position="106"/>
        <end position="123"/>
    </location>
</feature>
<protein>
    <submittedName>
        <fullName evidence="2">Uncharacterized protein</fullName>
    </submittedName>
</protein>
<keyword evidence="1" id="KW-1133">Transmembrane helix</keyword>
<evidence type="ECO:0000313" key="2">
    <source>
        <dbReference type="EMBL" id="MST50533.1"/>
    </source>
</evidence>
<dbReference type="Proteomes" id="UP000442535">
    <property type="component" value="Unassembled WGS sequence"/>
</dbReference>
<name>A0A7K0K4X3_9ACTO</name>
<gene>
    <name evidence="2" type="ORF">FYJ63_09925</name>
</gene>
<keyword evidence="1" id="KW-0472">Membrane</keyword>
<proteinExistence type="predicted"/>
<keyword evidence="3" id="KW-1185">Reference proteome</keyword>
<accession>A0A7K0K4X3</accession>
<feature type="transmembrane region" description="Helical" evidence="1">
    <location>
        <begin position="77"/>
        <end position="100"/>
    </location>
</feature>
<evidence type="ECO:0000256" key="1">
    <source>
        <dbReference type="SAM" id="Phobius"/>
    </source>
</evidence>
<organism evidence="2 3">
    <name type="scientific">Mobiluncus porci</name>
    <dbReference type="NCBI Taxonomy" id="2652278"/>
    <lineage>
        <taxon>Bacteria</taxon>
        <taxon>Bacillati</taxon>
        <taxon>Actinomycetota</taxon>
        <taxon>Actinomycetes</taxon>
        <taxon>Actinomycetales</taxon>
        <taxon>Actinomycetaceae</taxon>
        <taxon>Mobiluncus</taxon>
    </lineage>
</organism>
<reference evidence="2 3" key="1">
    <citation type="submission" date="2019-08" db="EMBL/GenBank/DDBJ databases">
        <title>In-depth cultivation of the pig gut microbiome towards novel bacterial diversity and tailored functional studies.</title>
        <authorList>
            <person name="Wylensek D."/>
            <person name="Hitch T.C.A."/>
            <person name="Clavel T."/>
        </authorList>
    </citation>
    <scope>NUCLEOTIDE SEQUENCE [LARGE SCALE GENOMIC DNA]</scope>
    <source>
        <strain evidence="2 3">RF-GAM-744-WT-7</strain>
    </source>
</reference>
<feature type="transmembrane region" description="Helical" evidence="1">
    <location>
        <begin position="43"/>
        <end position="65"/>
    </location>
</feature>
<keyword evidence="1" id="KW-0812">Transmembrane</keyword>
<dbReference type="EMBL" id="VUMY01000022">
    <property type="protein sequence ID" value="MST50533.1"/>
    <property type="molecule type" value="Genomic_DNA"/>
</dbReference>
<sequence>MKKSVTAVVLQTLSLFIPFAVSTYFNACFTQNYLVAAIGTLDFVMLIGLPLLWSLLSLAAFLIEIKPDEASPRSTQRVVLSVGLGITVVTAIVLLSLDTYRLPSSFYYTTCYSITVALYLIGIRNLRDTSPSN</sequence>
<evidence type="ECO:0000313" key="3">
    <source>
        <dbReference type="Proteomes" id="UP000442535"/>
    </source>
</evidence>